<dbReference type="GO" id="GO:0005525">
    <property type="term" value="F:GTP binding"/>
    <property type="evidence" value="ECO:0007669"/>
    <property type="project" value="InterPro"/>
</dbReference>
<feature type="transmembrane region" description="Helical" evidence="2">
    <location>
        <begin position="397"/>
        <end position="415"/>
    </location>
</feature>
<name>A0A1V1I1C1_9FIRM</name>
<evidence type="ECO:0000259" key="3">
    <source>
        <dbReference type="Pfam" id="PF01926"/>
    </source>
</evidence>
<protein>
    <submittedName>
        <fullName evidence="4">GTP-binding protein HSR1-related protein</fullName>
    </submittedName>
</protein>
<dbReference type="EMBL" id="LN555523">
    <property type="protein sequence ID" value="CED94042.1"/>
    <property type="molecule type" value="Genomic_DNA"/>
</dbReference>
<keyword evidence="5" id="KW-1185">Reference proteome</keyword>
<dbReference type="GeneID" id="82205469"/>
<evidence type="ECO:0000256" key="2">
    <source>
        <dbReference type="SAM" id="Phobius"/>
    </source>
</evidence>
<feature type="domain" description="G" evidence="3">
    <location>
        <begin position="20"/>
        <end position="128"/>
    </location>
</feature>
<dbReference type="KEGG" id="ril:CRIB_1434"/>
<keyword evidence="2" id="KW-0812">Transmembrane</keyword>
<keyword evidence="2" id="KW-1133">Transmembrane helix</keyword>
<evidence type="ECO:0000313" key="5">
    <source>
        <dbReference type="Proteomes" id="UP000245622"/>
    </source>
</evidence>
<reference evidence="4 5" key="1">
    <citation type="submission" date="2014-04" db="EMBL/GenBank/DDBJ databases">
        <authorList>
            <person name="Hornung B.V."/>
        </authorList>
    </citation>
    <scope>NUCLEOTIDE SEQUENCE [LARGE SCALE GENOMIC DNA]</scope>
    <source>
        <strain evidence="4 5">CRIB</strain>
    </source>
</reference>
<evidence type="ECO:0000313" key="4">
    <source>
        <dbReference type="EMBL" id="CED94042.1"/>
    </source>
</evidence>
<keyword evidence="2" id="KW-0472">Membrane</keyword>
<proteinExistence type="predicted"/>
<organism evidence="4 5">
    <name type="scientific">Romboutsia ilealis</name>
    <dbReference type="NCBI Taxonomy" id="1115758"/>
    <lineage>
        <taxon>Bacteria</taxon>
        <taxon>Bacillati</taxon>
        <taxon>Bacillota</taxon>
        <taxon>Clostridia</taxon>
        <taxon>Peptostreptococcales</taxon>
        <taxon>Peptostreptococcaceae</taxon>
        <taxon>Romboutsia</taxon>
    </lineage>
</organism>
<dbReference type="Pfam" id="PF01926">
    <property type="entry name" value="MMR_HSR1"/>
    <property type="match status" value="1"/>
</dbReference>
<dbReference type="SUPFAM" id="SSF52540">
    <property type="entry name" value="P-loop containing nucleoside triphosphate hydrolases"/>
    <property type="match status" value="1"/>
</dbReference>
<keyword evidence="1" id="KW-0175">Coiled coil</keyword>
<dbReference type="RefSeq" id="WP_180701594.1">
    <property type="nucleotide sequence ID" value="NZ_LN555523.1"/>
</dbReference>
<feature type="coiled-coil region" evidence="1">
    <location>
        <begin position="240"/>
        <end position="274"/>
    </location>
</feature>
<dbReference type="Gene3D" id="3.40.50.300">
    <property type="entry name" value="P-loop containing nucleotide triphosphate hydrolases"/>
    <property type="match status" value="1"/>
</dbReference>
<dbReference type="InterPro" id="IPR006073">
    <property type="entry name" value="GTP-bd"/>
</dbReference>
<sequence length="570" mass="66501">MDGYNEELYKKQNAINNYTISLIGRTKAGKSTLHTVLTGEGKECIGVGMQRTTKFNRVYQWKSIRIIDTPGIGGAEENGRVDEEIANSVIGESDLICFITSDDTIHQDTLEMIEKLLVRNKPIIILLNHKENIRNARFDEFIKKPNKWKEGDKIEGYINRINQYLYNKGYKDEVKIYPVFLLAALMSKEEKFSHYRELLYNSSNIEEFTNGIQDNILTSGKISRSKTILNDTSFLFNECSLTFENQINILKTQIEKLKNSKSTMENTLKTYSEDYKKQVLQIVQYNFNKLIEQDSIIFAEENYKNDEQRIQSNWNQFILDIRFTEELNNEIKKASLEYNSNISQLVNDLYEDISYAFKSISMDSGFNINSEFSFKTIGTIISSIVGLIGSFFVSGPLGWILTIGSVLGGILSNLFKSKEEKRRESINNFHKQLKSKLEEQREKYYQDINDQICGNTESIQNHIYKSLNNLIDGFNKILKESIQIHNKVNIENDKINKMYAWRIIEFLEDNYEDLNIKQDELFIRIPKVERNENEIKIYTTQSLHKDTKRLKNLIKENVNILKFKEIDYGE</sequence>
<dbReference type="InterPro" id="IPR027417">
    <property type="entry name" value="P-loop_NTPase"/>
</dbReference>
<dbReference type="AlphaFoldDB" id="A0A1V1I1C1"/>
<accession>A0A1V1I1C1</accession>
<gene>
    <name evidence="4" type="ORF">CRIB_1434</name>
</gene>
<evidence type="ECO:0000256" key="1">
    <source>
        <dbReference type="SAM" id="Coils"/>
    </source>
</evidence>
<dbReference type="Proteomes" id="UP000245622">
    <property type="component" value="Chromosome 1"/>
</dbReference>